<evidence type="ECO:0000256" key="5">
    <source>
        <dbReference type="ARBA" id="ARBA00022927"/>
    </source>
</evidence>
<dbReference type="InterPro" id="IPR011990">
    <property type="entry name" value="TPR-like_helical_dom_sf"/>
</dbReference>
<dbReference type="InterPro" id="IPR000744">
    <property type="entry name" value="NSF_attach"/>
</dbReference>
<gene>
    <name evidence="10" type="ORF">BLNAU_528</name>
</gene>
<keyword evidence="6" id="KW-0472">Membrane</keyword>
<evidence type="ECO:0000256" key="2">
    <source>
        <dbReference type="ARBA" id="ARBA00010050"/>
    </source>
</evidence>
<dbReference type="Proteomes" id="UP001281761">
    <property type="component" value="Unassembled WGS sequence"/>
</dbReference>
<evidence type="ECO:0000256" key="6">
    <source>
        <dbReference type="ARBA" id="ARBA00023136"/>
    </source>
</evidence>
<keyword evidence="4" id="KW-0931">ER-Golgi transport</keyword>
<organism evidence="10 11">
    <name type="scientific">Blattamonas nauphoetae</name>
    <dbReference type="NCBI Taxonomy" id="2049346"/>
    <lineage>
        <taxon>Eukaryota</taxon>
        <taxon>Metamonada</taxon>
        <taxon>Preaxostyla</taxon>
        <taxon>Oxymonadida</taxon>
        <taxon>Blattamonas</taxon>
    </lineage>
</organism>
<keyword evidence="11" id="KW-1185">Reference proteome</keyword>
<dbReference type="PANTHER" id="PTHR13768">
    <property type="entry name" value="SOLUBLE NSF ATTACHMENT PROTEIN SNAP"/>
    <property type="match status" value="1"/>
</dbReference>
<sequence length="323" mass="36065">MLNTEAIAKDAKKLLESGLKTGKKSFFKKNPDYFDAGRQCEQAAVKFRTIKAYSDAGAAYAQAGDFYAEAEQHNNAGKAYESGAQQYYADDKVDQSIALYQKAQYQYRLSGSHETAATLLTSAGRQIAEKDPAKSFELFDLAVQIFEDENSSMMADDTFQHYINALGKEKNWTKMLEVLELRIKISTKAKKNDARNKSILTMVIIHLSQNAVNEANDCLARNMEQPGFDQTQDWMLSAQLISAYQMENDESLQAVKKEQYFTFLPASVYGLLRSLTIVGGGGGATLQSFTNQQPKKQEDERPMPSSQPAGDDNDDEDEDEDIL</sequence>
<dbReference type="Pfam" id="PF14938">
    <property type="entry name" value="SNAP"/>
    <property type="match status" value="1"/>
</dbReference>
<dbReference type="EMBL" id="JARBJD010000002">
    <property type="protein sequence ID" value="KAK2964611.1"/>
    <property type="molecule type" value="Genomic_DNA"/>
</dbReference>
<accession>A0ABQ9YLR6</accession>
<comment type="subcellular location">
    <subcellularLocation>
        <location evidence="1">Membrane</location>
        <topology evidence="1">Peripheral membrane protein</topology>
    </subcellularLocation>
</comment>
<evidence type="ECO:0000256" key="8">
    <source>
        <dbReference type="ARBA" id="ARBA00042485"/>
    </source>
</evidence>
<evidence type="ECO:0000256" key="4">
    <source>
        <dbReference type="ARBA" id="ARBA00022892"/>
    </source>
</evidence>
<comment type="caution">
    <text evidence="10">The sequence shown here is derived from an EMBL/GenBank/DDBJ whole genome shotgun (WGS) entry which is preliminary data.</text>
</comment>
<evidence type="ECO:0000313" key="10">
    <source>
        <dbReference type="EMBL" id="KAK2964611.1"/>
    </source>
</evidence>
<evidence type="ECO:0000256" key="1">
    <source>
        <dbReference type="ARBA" id="ARBA00004170"/>
    </source>
</evidence>
<feature type="compositionally biased region" description="Acidic residues" evidence="9">
    <location>
        <begin position="311"/>
        <end position="323"/>
    </location>
</feature>
<comment type="similarity">
    <text evidence="2">Belongs to the SNAP family.</text>
</comment>
<dbReference type="SUPFAM" id="SSF48452">
    <property type="entry name" value="TPR-like"/>
    <property type="match status" value="1"/>
</dbReference>
<dbReference type="PANTHER" id="PTHR13768:SF2">
    <property type="entry name" value="GAMMA-SOLUBLE NSF ATTACHMENT PROTEIN"/>
    <property type="match status" value="1"/>
</dbReference>
<keyword evidence="5" id="KW-0653">Protein transport</keyword>
<feature type="region of interest" description="Disordered" evidence="9">
    <location>
        <begin position="286"/>
        <end position="323"/>
    </location>
</feature>
<evidence type="ECO:0000256" key="9">
    <source>
        <dbReference type="SAM" id="MobiDB-lite"/>
    </source>
</evidence>
<keyword evidence="3" id="KW-0813">Transport</keyword>
<protein>
    <recommendedName>
        <fullName evidence="7">Gamma-soluble NSF attachment protein</fullName>
    </recommendedName>
    <alternativeName>
        <fullName evidence="8">N-ethylmaleimide-sensitive factor attachment protein gamma</fullName>
    </alternativeName>
</protein>
<reference evidence="10 11" key="1">
    <citation type="journal article" date="2022" name="bioRxiv">
        <title>Genomics of Preaxostyla Flagellates Illuminates Evolutionary Transitions and the Path Towards Mitochondrial Loss.</title>
        <authorList>
            <person name="Novak L.V.F."/>
            <person name="Treitli S.C."/>
            <person name="Pyrih J."/>
            <person name="Halakuc P."/>
            <person name="Pipaliya S.V."/>
            <person name="Vacek V."/>
            <person name="Brzon O."/>
            <person name="Soukal P."/>
            <person name="Eme L."/>
            <person name="Dacks J.B."/>
            <person name="Karnkowska A."/>
            <person name="Elias M."/>
            <person name="Hampl V."/>
        </authorList>
    </citation>
    <scope>NUCLEOTIDE SEQUENCE [LARGE SCALE GENOMIC DNA]</scope>
    <source>
        <strain evidence="10">NAU3</strain>
        <tissue evidence="10">Gut</tissue>
    </source>
</reference>
<evidence type="ECO:0000256" key="3">
    <source>
        <dbReference type="ARBA" id="ARBA00022448"/>
    </source>
</evidence>
<evidence type="ECO:0000256" key="7">
    <source>
        <dbReference type="ARBA" id="ARBA00040047"/>
    </source>
</evidence>
<dbReference type="Gene3D" id="1.25.40.10">
    <property type="entry name" value="Tetratricopeptide repeat domain"/>
    <property type="match status" value="1"/>
</dbReference>
<name>A0ABQ9YLR6_9EUKA</name>
<proteinExistence type="inferred from homology"/>
<evidence type="ECO:0000313" key="11">
    <source>
        <dbReference type="Proteomes" id="UP001281761"/>
    </source>
</evidence>